<reference evidence="1" key="1">
    <citation type="submission" date="2019-08" db="EMBL/GenBank/DDBJ databases">
        <authorList>
            <person name="Kucharzyk K."/>
            <person name="Murdoch R.W."/>
            <person name="Higgins S."/>
            <person name="Loffler F."/>
        </authorList>
    </citation>
    <scope>NUCLEOTIDE SEQUENCE</scope>
</reference>
<evidence type="ECO:0000313" key="1">
    <source>
        <dbReference type="EMBL" id="MPM82272.1"/>
    </source>
</evidence>
<dbReference type="AlphaFoldDB" id="A0A645D0E0"/>
<organism evidence="1">
    <name type="scientific">bioreactor metagenome</name>
    <dbReference type="NCBI Taxonomy" id="1076179"/>
    <lineage>
        <taxon>unclassified sequences</taxon>
        <taxon>metagenomes</taxon>
        <taxon>ecological metagenomes</taxon>
    </lineage>
</organism>
<comment type="caution">
    <text evidence="1">The sequence shown here is derived from an EMBL/GenBank/DDBJ whole genome shotgun (WGS) entry which is preliminary data.</text>
</comment>
<protein>
    <submittedName>
        <fullName evidence="1">Uncharacterized protein</fullName>
    </submittedName>
</protein>
<name>A0A645D0E0_9ZZZZ</name>
<gene>
    <name evidence="1" type="ORF">SDC9_129333</name>
</gene>
<accession>A0A645D0E0</accession>
<dbReference type="EMBL" id="VSSQ01031402">
    <property type="protein sequence ID" value="MPM82272.1"/>
    <property type="molecule type" value="Genomic_DNA"/>
</dbReference>
<proteinExistence type="predicted"/>
<sequence length="121" mass="13702">MFGIPFDLPVVDDFGELKKDCCFVFADGAQIIRAIAFGMDDLSRFIKFNCNFVRFSSSHQENIGVSFVDIFLIHMAAHIVIIASTQDSIIDVFLEIVDIHCSHPFLKRKVLIGCSRFLEVQ</sequence>